<sequence>MKKAMATVTTWLNDLTDLLKALIVFGIVSGIIWNDVFGVIGGIGKLMETIDQGGLAGLVALVLVVTWWKKK</sequence>
<keyword evidence="1" id="KW-0812">Transmembrane</keyword>
<feature type="transmembrane region" description="Helical" evidence="1">
    <location>
        <begin position="49"/>
        <end position="68"/>
    </location>
</feature>
<dbReference type="EMBL" id="UINC01225354">
    <property type="protein sequence ID" value="SVE55382.1"/>
    <property type="molecule type" value="Genomic_DNA"/>
</dbReference>
<evidence type="ECO:0000256" key="1">
    <source>
        <dbReference type="SAM" id="Phobius"/>
    </source>
</evidence>
<reference evidence="2" key="1">
    <citation type="submission" date="2018-05" db="EMBL/GenBank/DDBJ databases">
        <authorList>
            <person name="Lanie J.A."/>
            <person name="Ng W.-L."/>
            <person name="Kazmierczak K.M."/>
            <person name="Andrzejewski T.M."/>
            <person name="Davidsen T.M."/>
            <person name="Wayne K.J."/>
            <person name="Tettelin H."/>
            <person name="Glass J.I."/>
            <person name="Rusch D."/>
            <person name="Podicherti R."/>
            <person name="Tsui H.-C.T."/>
            <person name="Winkler M.E."/>
        </authorList>
    </citation>
    <scope>NUCLEOTIDE SEQUENCE</scope>
</reference>
<feature type="transmembrane region" description="Helical" evidence="1">
    <location>
        <begin position="21"/>
        <end position="43"/>
    </location>
</feature>
<proteinExistence type="predicted"/>
<keyword evidence="1" id="KW-1133">Transmembrane helix</keyword>
<evidence type="ECO:0000313" key="2">
    <source>
        <dbReference type="EMBL" id="SVE55382.1"/>
    </source>
</evidence>
<dbReference type="AlphaFoldDB" id="A0A383EEU5"/>
<gene>
    <name evidence="2" type="ORF">METZ01_LOCUS508236</name>
</gene>
<protein>
    <submittedName>
        <fullName evidence="2">Uncharacterized protein</fullName>
    </submittedName>
</protein>
<keyword evidence="1" id="KW-0472">Membrane</keyword>
<organism evidence="2">
    <name type="scientific">marine metagenome</name>
    <dbReference type="NCBI Taxonomy" id="408172"/>
    <lineage>
        <taxon>unclassified sequences</taxon>
        <taxon>metagenomes</taxon>
        <taxon>ecological metagenomes</taxon>
    </lineage>
</organism>
<name>A0A383EEU5_9ZZZZ</name>
<accession>A0A383EEU5</accession>